<protein>
    <submittedName>
        <fullName evidence="1">Uncharacterized protein</fullName>
    </submittedName>
</protein>
<evidence type="ECO:0000313" key="2">
    <source>
        <dbReference type="EMBL" id="QGR68995.1"/>
    </source>
</evidence>
<name>A0A0T9M280_YERIN</name>
<dbReference type="eggNOG" id="ENOG502ZDNZ">
    <property type="taxonomic scope" value="Bacteria"/>
</dbReference>
<reference evidence="2 4" key="2">
    <citation type="submission" date="2019-11" db="EMBL/GenBank/DDBJ databases">
        <title>FDA dAtabase for Regulatory Grade micrObial Sequences (FDA-ARGOS): Supporting development and validation of Infectious Disease Dx tests.</title>
        <authorList>
            <person name="Patel R."/>
            <person name="Rucinski S."/>
            <person name="Tallon L."/>
            <person name="Sadzewicz L."/>
            <person name="Vavikolanu K."/>
            <person name="Mehta A."/>
            <person name="Aluvathingal J."/>
            <person name="Nadendla S."/>
            <person name="Nandy P."/>
            <person name="Geyer C."/>
            <person name="Yan Y."/>
            <person name="Sichtig H."/>
        </authorList>
    </citation>
    <scope>NUCLEOTIDE SEQUENCE [LARGE SCALE GENOMIC DNA]</scope>
    <source>
        <strain evidence="2 4">FDAARGOS_729</strain>
    </source>
</reference>
<dbReference type="EMBL" id="CPZJ01000004">
    <property type="protein sequence ID" value="CNF50086.1"/>
    <property type="molecule type" value="Genomic_DNA"/>
</dbReference>
<gene>
    <name evidence="1" type="ORF">ERS008530_01369</name>
    <name evidence="2" type="ORF">FOC37_00535</name>
</gene>
<dbReference type="OrthoDB" id="6479351at2"/>
<proteinExistence type="predicted"/>
<dbReference type="STRING" id="631.CH53_1411"/>
<reference evidence="1 3" key="1">
    <citation type="submission" date="2015-03" db="EMBL/GenBank/DDBJ databases">
        <authorList>
            <person name="Murphy D."/>
        </authorList>
    </citation>
    <scope>NUCLEOTIDE SEQUENCE [LARGE SCALE GENOMIC DNA]</scope>
    <source>
        <strain evidence="1 3">BR165/97</strain>
    </source>
</reference>
<evidence type="ECO:0000313" key="4">
    <source>
        <dbReference type="Proteomes" id="UP000424966"/>
    </source>
</evidence>
<sequence>MSRIDIEGALPLLSEHYLGGYSQQLVGNERQKQQFARYLSPRVLPMAEMADAITTVRDRGLISTDYCIASGPLRGTRVSVSLAVQGLTIVLSHANGELVERLQRIQSRWQRQLHLLGFPCWLEVIHVRESDG</sequence>
<organism evidence="1 3">
    <name type="scientific">Yersinia intermedia</name>
    <dbReference type="NCBI Taxonomy" id="631"/>
    <lineage>
        <taxon>Bacteria</taxon>
        <taxon>Pseudomonadati</taxon>
        <taxon>Pseudomonadota</taxon>
        <taxon>Gammaproteobacteria</taxon>
        <taxon>Enterobacterales</taxon>
        <taxon>Yersiniaceae</taxon>
        <taxon>Yersinia</taxon>
    </lineage>
</organism>
<accession>A0A0T9M280</accession>
<keyword evidence="4" id="KW-1185">Reference proteome</keyword>
<dbReference type="EMBL" id="CP046294">
    <property type="protein sequence ID" value="QGR68995.1"/>
    <property type="molecule type" value="Genomic_DNA"/>
</dbReference>
<dbReference type="KEGG" id="yin:CH53_1411"/>
<evidence type="ECO:0000313" key="3">
    <source>
        <dbReference type="Proteomes" id="UP000038750"/>
    </source>
</evidence>
<evidence type="ECO:0000313" key="1">
    <source>
        <dbReference type="EMBL" id="CNF50086.1"/>
    </source>
</evidence>
<dbReference type="RefSeq" id="WP_032906805.1">
    <property type="nucleotide sequence ID" value="NZ_CABHXJ010000110.1"/>
</dbReference>
<dbReference type="GeneID" id="58049233"/>
<dbReference type="Proteomes" id="UP000038750">
    <property type="component" value="Unassembled WGS sequence"/>
</dbReference>
<dbReference type="Proteomes" id="UP000424966">
    <property type="component" value="Chromosome"/>
</dbReference>
<dbReference type="AlphaFoldDB" id="A0A0T9M280"/>